<dbReference type="EMBL" id="GHES01034874">
    <property type="protein sequence ID" value="MPA65433.1"/>
    <property type="molecule type" value="Transcribed_RNA"/>
</dbReference>
<dbReference type="SUPFAM" id="SSF81383">
    <property type="entry name" value="F-box domain"/>
    <property type="match status" value="1"/>
</dbReference>
<dbReference type="Pfam" id="PF14299">
    <property type="entry name" value="PP2"/>
    <property type="match status" value="1"/>
</dbReference>
<keyword evidence="2" id="KW-0808">Transferase</keyword>
<dbReference type="InterPro" id="IPR036047">
    <property type="entry name" value="F-box-like_dom_sf"/>
</dbReference>
<gene>
    <name evidence="2" type="ORF">Din_034874</name>
</gene>
<organism evidence="2">
    <name type="scientific">Davidia involucrata</name>
    <name type="common">Dove tree</name>
    <dbReference type="NCBI Taxonomy" id="16924"/>
    <lineage>
        <taxon>Eukaryota</taxon>
        <taxon>Viridiplantae</taxon>
        <taxon>Streptophyta</taxon>
        <taxon>Embryophyta</taxon>
        <taxon>Tracheophyta</taxon>
        <taxon>Spermatophyta</taxon>
        <taxon>Magnoliopsida</taxon>
        <taxon>eudicotyledons</taxon>
        <taxon>Gunneridae</taxon>
        <taxon>Pentapetalae</taxon>
        <taxon>asterids</taxon>
        <taxon>Cornales</taxon>
        <taxon>Nyssaceae</taxon>
        <taxon>Davidia</taxon>
    </lineage>
</organism>
<dbReference type="PROSITE" id="PS50181">
    <property type="entry name" value="FBOX"/>
    <property type="match status" value="1"/>
</dbReference>
<dbReference type="GO" id="GO:0016762">
    <property type="term" value="F:xyloglucan:xyloglucosyl transferase activity"/>
    <property type="evidence" value="ECO:0007669"/>
    <property type="project" value="UniProtKB-EC"/>
</dbReference>
<name>A0A5B7BDD5_DAVIN</name>
<accession>A0A5B7BDD5</accession>
<reference evidence="2" key="1">
    <citation type="submission" date="2019-08" db="EMBL/GenBank/DDBJ databases">
        <title>Reference gene set and small RNA set construction with multiple tissues from Davidia involucrata Baill.</title>
        <authorList>
            <person name="Yang H."/>
            <person name="Zhou C."/>
            <person name="Li G."/>
            <person name="Wang J."/>
            <person name="Gao P."/>
            <person name="Wang M."/>
            <person name="Wang R."/>
            <person name="Zhao Y."/>
        </authorList>
    </citation>
    <scope>NUCLEOTIDE SEQUENCE</scope>
    <source>
        <tissue evidence="2">Mixed with DoveR01_LX</tissue>
    </source>
</reference>
<feature type="domain" description="F-box" evidence="1">
    <location>
        <begin position="12"/>
        <end position="58"/>
    </location>
</feature>
<keyword evidence="2" id="KW-0328">Glycosyltransferase</keyword>
<dbReference type="PANTHER" id="PTHR32278:SF143">
    <property type="entry name" value="F-BOX PROTEIN PP2-B1"/>
    <property type="match status" value="1"/>
</dbReference>
<evidence type="ECO:0000259" key="1">
    <source>
        <dbReference type="PROSITE" id="PS50181"/>
    </source>
</evidence>
<dbReference type="Gene3D" id="1.20.1280.50">
    <property type="match status" value="1"/>
</dbReference>
<dbReference type="EC" id="2.4.1.207" evidence="2"/>
<protein>
    <submittedName>
        <fullName evidence="2">Putative F-box protein PP2-B10-like</fullName>
        <ecNumber evidence="2">2.4.1.207</ecNumber>
    </submittedName>
</protein>
<dbReference type="InterPro" id="IPR001810">
    <property type="entry name" value="F-box_dom"/>
</dbReference>
<proteinExistence type="predicted"/>
<dbReference type="InterPro" id="IPR025886">
    <property type="entry name" value="PP2-like"/>
</dbReference>
<dbReference type="CDD" id="cd22162">
    <property type="entry name" value="F-box_AtSKIP3-like"/>
    <property type="match status" value="1"/>
</dbReference>
<sequence length="307" mass="34195">MATETVSSGRALVDFYLLPEGCIANVLSLTSPRDACRLSLVASTFRSAAESDAVWERFLPSDYHGILARAVDSSPPLVFMSKKDLYLRLCDHPLIIDKGTKSFSLEKWSGRKCYMLAARDLTIVWGDTPKFWRWISLPESRFTEVAVLIDVCWLEICGKIKTCMLSPDTTYAAYLVFKSTAGAYGFQYQPVEGSVGTSGGKGETRTFYLVPDGGQGQRHRNQLIPRRIGLFNRAFNMLRQQVSVPRESNGQNPKERGDGWMEVELGEYVNKGGEDGELKMSLMEVKGGGWKSGLIVQGIEIRPKEGK</sequence>
<dbReference type="PANTHER" id="PTHR32278">
    <property type="entry name" value="F-BOX DOMAIN-CONTAINING PROTEIN"/>
    <property type="match status" value="1"/>
</dbReference>
<evidence type="ECO:0000313" key="2">
    <source>
        <dbReference type="EMBL" id="MPA65433.1"/>
    </source>
</evidence>
<dbReference type="Pfam" id="PF12937">
    <property type="entry name" value="F-box-like"/>
    <property type="match status" value="1"/>
</dbReference>
<dbReference type="AlphaFoldDB" id="A0A5B7BDD5"/>